<dbReference type="PANTHER" id="PTHR47326">
    <property type="entry name" value="TRANSPOSABLE ELEMENT TC3 TRANSPOSASE-LIKE PROTEIN"/>
    <property type="match status" value="1"/>
</dbReference>
<dbReference type="GO" id="GO:0003676">
    <property type="term" value="F:nucleic acid binding"/>
    <property type="evidence" value="ECO:0007669"/>
    <property type="project" value="InterPro"/>
</dbReference>
<evidence type="ECO:0000313" key="2">
    <source>
        <dbReference type="Proteomes" id="UP000078540"/>
    </source>
</evidence>
<dbReference type="EMBL" id="KQ976738">
    <property type="protein sequence ID" value="KYM75700.1"/>
    <property type="molecule type" value="Genomic_DNA"/>
</dbReference>
<protein>
    <submittedName>
        <fullName evidence="1">Uncharacterized protein</fullName>
    </submittedName>
</protein>
<sequence>FMHDGVLVHFLVNIRRHLTNRFQERWIRRGGPVVWSLRSPDLNPLDELTQRIENCCQQIQNKSRIFEHVRSLMRTCRIVC</sequence>
<proteinExistence type="predicted"/>
<accession>A0A195AUK4</accession>
<dbReference type="InterPro" id="IPR036397">
    <property type="entry name" value="RNaseH_sf"/>
</dbReference>
<gene>
    <name evidence="1" type="ORF">ALC53_13763</name>
</gene>
<keyword evidence="2" id="KW-1185">Reference proteome</keyword>
<dbReference type="Proteomes" id="UP000078540">
    <property type="component" value="Unassembled WGS sequence"/>
</dbReference>
<feature type="non-terminal residue" evidence="1">
    <location>
        <position position="1"/>
    </location>
</feature>
<dbReference type="PANTHER" id="PTHR47326:SF1">
    <property type="entry name" value="HTH PSQ-TYPE DOMAIN-CONTAINING PROTEIN"/>
    <property type="match status" value="1"/>
</dbReference>
<dbReference type="Gene3D" id="3.30.420.10">
    <property type="entry name" value="Ribonuclease H-like superfamily/Ribonuclease H"/>
    <property type="match status" value="1"/>
</dbReference>
<name>A0A195AUK4_9HYME</name>
<reference evidence="1 2" key="1">
    <citation type="submission" date="2015-09" db="EMBL/GenBank/DDBJ databases">
        <title>Atta colombica WGS genome.</title>
        <authorList>
            <person name="Nygaard S."/>
            <person name="Hu H."/>
            <person name="Boomsma J."/>
            <person name="Zhang G."/>
        </authorList>
    </citation>
    <scope>NUCLEOTIDE SEQUENCE [LARGE SCALE GENOMIC DNA]</scope>
    <source>
        <strain evidence="1">Treedump-2</strain>
        <tissue evidence="1">Whole body</tissue>
    </source>
</reference>
<dbReference type="AlphaFoldDB" id="A0A195AUK4"/>
<organism evidence="1 2">
    <name type="scientific">Atta colombica</name>
    <dbReference type="NCBI Taxonomy" id="520822"/>
    <lineage>
        <taxon>Eukaryota</taxon>
        <taxon>Metazoa</taxon>
        <taxon>Ecdysozoa</taxon>
        <taxon>Arthropoda</taxon>
        <taxon>Hexapoda</taxon>
        <taxon>Insecta</taxon>
        <taxon>Pterygota</taxon>
        <taxon>Neoptera</taxon>
        <taxon>Endopterygota</taxon>
        <taxon>Hymenoptera</taxon>
        <taxon>Apocrita</taxon>
        <taxon>Aculeata</taxon>
        <taxon>Formicoidea</taxon>
        <taxon>Formicidae</taxon>
        <taxon>Myrmicinae</taxon>
        <taxon>Atta</taxon>
    </lineage>
</organism>
<evidence type="ECO:0000313" key="1">
    <source>
        <dbReference type="EMBL" id="KYM75700.1"/>
    </source>
</evidence>